<dbReference type="NCBIfam" id="TIGR00089">
    <property type="entry name" value="MiaB/RimO family radical SAM methylthiotransferase"/>
    <property type="match status" value="1"/>
</dbReference>
<comment type="cofactor">
    <cofactor evidence="1">
        <name>[4Fe-4S] cluster</name>
        <dbReference type="ChEBI" id="CHEBI:49883"/>
    </cofactor>
</comment>
<feature type="domain" description="Radical SAM core" evidence="9">
    <location>
        <begin position="133"/>
        <end position="358"/>
    </location>
</feature>
<dbReference type="SUPFAM" id="SSF102114">
    <property type="entry name" value="Radical SAM enzymes"/>
    <property type="match status" value="1"/>
</dbReference>
<dbReference type="Gene3D" id="3.40.50.12160">
    <property type="entry name" value="Methylthiotransferase, N-terminal domain"/>
    <property type="match status" value="1"/>
</dbReference>
<evidence type="ECO:0000313" key="11">
    <source>
        <dbReference type="Proteomes" id="UP000249746"/>
    </source>
</evidence>
<keyword evidence="4" id="KW-0949">S-adenosyl-L-methionine</keyword>
<keyword evidence="6" id="KW-0408">Iron</keyword>
<dbReference type="SMART" id="SM00729">
    <property type="entry name" value="Elp3"/>
    <property type="match status" value="1"/>
</dbReference>
<dbReference type="AlphaFoldDB" id="A0A2W6MSJ6"/>
<comment type="caution">
    <text evidence="10">The sequence shown here is derived from an EMBL/GenBank/DDBJ whole genome shotgun (WGS) entry which is preliminary data.</text>
</comment>
<dbReference type="PANTHER" id="PTHR11918:SF45">
    <property type="entry name" value="THREONYLCARBAMOYLADENOSINE TRNA METHYLTHIOTRANSFERASE"/>
    <property type="match status" value="1"/>
</dbReference>
<evidence type="ECO:0000313" key="10">
    <source>
        <dbReference type="EMBL" id="PZT47545.1"/>
    </source>
</evidence>
<evidence type="ECO:0000256" key="5">
    <source>
        <dbReference type="ARBA" id="ARBA00022723"/>
    </source>
</evidence>
<reference evidence="10 11" key="1">
    <citation type="submission" date="2017-03" db="EMBL/GenBank/DDBJ databases">
        <title>Genomic and clinical evidence uncovers the enterohepatic species Helicobacter valdiviensis as a potential human intestinal pathogen.</title>
        <authorList>
            <person name="Fresia P."/>
            <person name="Jara R."/>
            <person name="Sierra R."/>
            <person name="Ferres I."/>
            <person name="Greif G."/>
            <person name="Iraola G."/>
            <person name="Collado L."/>
        </authorList>
    </citation>
    <scope>NUCLEOTIDE SEQUENCE [LARGE SCALE GENOMIC DNA]</scope>
    <source>
        <strain evidence="10 11">WBE14</strain>
    </source>
</reference>
<dbReference type="SFLD" id="SFLDG01082">
    <property type="entry name" value="B12-binding_domain_containing"/>
    <property type="match status" value="1"/>
</dbReference>
<protein>
    <submittedName>
        <fullName evidence="10">tRNA (N(6)-L-threonylcarbamoyladenosine(37)-C(2))-methylthiotransferase MtaB</fullName>
    </submittedName>
</protein>
<sequence>MNTSNKPKVYFKTFGCRTNLFDTQVMINSLQDFSHTLYEEDSDIVVVNSCTVTNGADSGVRNYVNRLQNEGKRIYFTGCGVKTQGKELFNKGLVFGVFGHSLKEKINELLNAKNSFLDEGELNSLDSTIITEFVGKSRAFIKIQEGCDFACSYCIIPSVRGSARSFELKKILEQINILAQNGFSEFILTGTNMGSWGKDVGESLSTLVREICQIDGVVRLRLGSLEPSQIDEKFLELLENQKIERHLHIALQHTSPFMLKLMNRQNTYPKDLELFNFLAQKGFALGSDYIIGHPQESEEVWQEALENFKALPLTHLHSFIYSKRDNTKSALLKADVPGNIARNRKQILEKITQENNFALRKKLEENKIPLKVLIEDTKEFNGGFKLLGLDEYYNKIEIQSQNFYTKDTWLEIKNFTAKEDKNYAEI</sequence>
<gene>
    <name evidence="10" type="ORF">B6S12_08510</name>
</gene>
<dbReference type="SFLD" id="SFLDS00029">
    <property type="entry name" value="Radical_SAM"/>
    <property type="match status" value="1"/>
</dbReference>
<dbReference type="OrthoDB" id="9805215at2"/>
<dbReference type="Proteomes" id="UP000249746">
    <property type="component" value="Unassembled WGS sequence"/>
</dbReference>
<feature type="domain" description="MTTase N-terminal" evidence="8">
    <location>
        <begin position="7"/>
        <end position="115"/>
    </location>
</feature>
<dbReference type="InterPro" id="IPR020612">
    <property type="entry name" value="Methylthiotransferase_CS"/>
</dbReference>
<keyword evidence="5" id="KW-0479">Metal-binding</keyword>
<dbReference type="GO" id="GO:0035598">
    <property type="term" value="F:tRNA (N(6)-L-threonylcarbamoyladenosine(37)-C(2))-methylthiotransferase activity"/>
    <property type="evidence" value="ECO:0007669"/>
    <property type="project" value="TreeGrafter"/>
</dbReference>
<dbReference type="EMBL" id="NBIU01000029">
    <property type="protein sequence ID" value="PZT47545.1"/>
    <property type="molecule type" value="Genomic_DNA"/>
</dbReference>
<keyword evidence="3 10" id="KW-0808">Transferase</keyword>
<dbReference type="Pfam" id="PF04055">
    <property type="entry name" value="Radical_SAM"/>
    <property type="match status" value="1"/>
</dbReference>
<dbReference type="InterPro" id="IPR006638">
    <property type="entry name" value="Elp3/MiaA/NifB-like_rSAM"/>
</dbReference>
<dbReference type="InterPro" id="IPR038135">
    <property type="entry name" value="Methylthiotransferase_N_sf"/>
</dbReference>
<dbReference type="Gene3D" id="3.80.30.20">
    <property type="entry name" value="tm_1862 like domain"/>
    <property type="match status" value="1"/>
</dbReference>
<dbReference type="PROSITE" id="PS51449">
    <property type="entry name" value="MTTASE_N"/>
    <property type="match status" value="1"/>
</dbReference>
<accession>A0A2W6MSJ6</accession>
<dbReference type="PROSITE" id="PS51918">
    <property type="entry name" value="RADICAL_SAM"/>
    <property type="match status" value="1"/>
</dbReference>
<dbReference type="NCBIfam" id="TIGR01579">
    <property type="entry name" value="MiaB-like-C"/>
    <property type="match status" value="1"/>
</dbReference>
<evidence type="ECO:0000259" key="9">
    <source>
        <dbReference type="PROSITE" id="PS51918"/>
    </source>
</evidence>
<organism evidence="10 11">
    <name type="scientific">Helicobacter valdiviensis</name>
    <dbReference type="NCBI Taxonomy" id="1458358"/>
    <lineage>
        <taxon>Bacteria</taxon>
        <taxon>Pseudomonadati</taxon>
        <taxon>Campylobacterota</taxon>
        <taxon>Epsilonproteobacteria</taxon>
        <taxon>Campylobacterales</taxon>
        <taxon>Helicobacteraceae</taxon>
        <taxon>Helicobacter</taxon>
    </lineage>
</organism>
<keyword evidence="11" id="KW-1185">Reference proteome</keyword>
<dbReference type="GO" id="GO:0046872">
    <property type="term" value="F:metal ion binding"/>
    <property type="evidence" value="ECO:0007669"/>
    <property type="project" value="UniProtKB-KW"/>
</dbReference>
<evidence type="ECO:0000256" key="2">
    <source>
        <dbReference type="ARBA" id="ARBA00022485"/>
    </source>
</evidence>
<keyword evidence="7" id="KW-0411">Iron-sulfur</keyword>
<dbReference type="InterPro" id="IPR023404">
    <property type="entry name" value="rSAM_horseshoe"/>
</dbReference>
<evidence type="ECO:0000256" key="3">
    <source>
        <dbReference type="ARBA" id="ARBA00022679"/>
    </source>
</evidence>
<keyword evidence="2" id="KW-0004">4Fe-4S</keyword>
<dbReference type="InterPro" id="IPR058240">
    <property type="entry name" value="rSAM_sf"/>
</dbReference>
<evidence type="ECO:0000256" key="7">
    <source>
        <dbReference type="ARBA" id="ARBA00023014"/>
    </source>
</evidence>
<dbReference type="RefSeq" id="WP_111230378.1">
    <property type="nucleotide sequence ID" value="NZ_NBIU01000029.1"/>
</dbReference>
<evidence type="ECO:0000256" key="6">
    <source>
        <dbReference type="ARBA" id="ARBA00023004"/>
    </source>
</evidence>
<dbReference type="PANTHER" id="PTHR11918">
    <property type="entry name" value="RADICAL SAM PROTEINS"/>
    <property type="match status" value="1"/>
</dbReference>
<dbReference type="GO" id="GO:0051539">
    <property type="term" value="F:4 iron, 4 sulfur cluster binding"/>
    <property type="evidence" value="ECO:0007669"/>
    <property type="project" value="UniProtKB-KW"/>
</dbReference>
<evidence type="ECO:0000259" key="8">
    <source>
        <dbReference type="PROSITE" id="PS51449"/>
    </source>
</evidence>
<name>A0A2W6MSJ6_9HELI</name>
<dbReference type="Pfam" id="PF00919">
    <property type="entry name" value="UPF0004"/>
    <property type="match status" value="1"/>
</dbReference>
<evidence type="ECO:0000256" key="1">
    <source>
        <dbReference type="ARBA" id="ARBA00001966"/>
    </source>
</evidence>
<dbReference type="InterPro" id="IPR006467">
    <property type="entry name" value="MiaB-like_bact"/>
</dbReference>
<proteinExistence type="predicted"/>
<dbReference type="InterPro" id="IPR013848">
    <property type="entry name" value="Methylthiotransferase_N"/>
</dbReference>
<evidence type="ECO:0000256" key="4">
    <source>
        <dbReference type="ARBA" id="ARBA00022691"/>
    </source>
</evidence>
<dbReference type="InterPro" id="IPR007197">
    <property type="entry name" value="rSAM"/>
</dbReference>
<dbReference type="InterPro" id="IPR005839">
    <property type="entry name" value="Methylthiotransferase"/>
</dbReference>
<dbReference type="PROSITE" id="PS01278">
    <property type="entry name" value="MTTASE_RADICAL"/>
    <property type="match status" value="1"/>
</dbReference>